<dbReference type="Gene3D" id="3.80.30.30">
    <property type="match status" value="1"/>
</dbReference>
<keyword evidence="1" id="KW-0479">Metal-binding</keyword>
<dbReference type="PANTHER" id="PTHR43432">
    <property type="entry name" value="SLR0285 PROTEIN"/>
    <property type="match status" value="1"/>
</dbReference>
<dbReference type="SFLD" id="SFLDS00029">
    <property type="entry name" value="Radical_SAM"/>
    <property type="match status" value="1"/>
</dbReference>
<evidence type="ECO:0000256" key="3">
    <source>
        <dbReference type="ARBA" id="ARBA00023014"/>
    </source>
</evidence>
<protein>
    <recommendedName>
        <fullName evidence="5">Radical SAM core domain-containing protein</fullName>
    </recommendedName>
</protein>
<gene>
    <name evidence="6" type="ORF">GCM10011507_00080</name>
</gene>
<evidence type="ECO:0000256" key="4">
    <source>
        <dbReference type="SAM" id="MobiDB-lite"/>
    </source>
</evidence>
<reference evidence="6" key="1">
    <citation type="journal article" date="2014" name="Int. J. Syst. Evol. Microbiol.">
        <title>Complete genome sequence of Corynebacterium casei LMG S-19264T (=DSM 44701T), isolated from a smear-ripened cheese.</title>
        <authorList>
            <consortium name="US DOE Joint Genome Institute (JGI-PGF)"/>
            <person name="Walter F."/>
            <person name="Albersmeier A."/>
            <person name="Kalinowski J."/>
            <person name="Ruckert C."/>
        </authorList>
    </citation>
    <scope>NUCLEOTIDE SEQUENCE</scope>
    <source>
        <strain evidence="6">CGMCC 1.15447</strain>
    </source>
</reference>
<sequence length="359" mass="40347">MAKTTSPNLFPILDQPHLTGIARLAAEATHADQGHLIEFRALNVRSVLNHTTSRRGLPFAWSINPYRGCEFACRYCYARYTHEFMELRDPASFERIIFLKKNAAWLLQQELRHIDPADEIALGTATDPYQPIERRARITRSLLEVFAAHSGYRLGIVTKSTLIARDTDLLQQIARRNSLTVHITITTEDTSLARKLEPRAPRPDLRFATVTRLRAAGLRVGILCCPLLPGITDSEETLDGMARRAAAHGACFFSANPLFLKPCSRPTFLSFVREHFPTLVADYARRYSHADFVSPAYRTEIATRVARICRRYNLGRRSVGEMMTIPPQPAAALPFTPPRKPPTSATEPLQRPLFNSTAG</sequence>
<evidence type="ECO:0000313" key="7">
    <source>
        <dbReference type="Proteomes" id="UP000648801"/>
    </source>
</evidence>
<dbReference type="Pfam" id="PF04055">
    <property type="entry name" value="Radical_SAM"/>
    <property type="match status" value="1"/>
</dbReference>
<feature type="domain" description="Radical SAM core" evidence="5">
    <location>
        <begin position="55"/>
        <end position="304"/>
    </location>
</feature>
<dbReference type="PROSITE" id="PS51918">
    <property type="entry name" value="RADICAL_SAM"/>
    <property type="match status" value="1"/>
</dbReference>
<dbReference type="InterPro" id="IPR007197">
    <property type="entry name" value="rSAM"/>
</dbReference>
<name>A0A916VYA2_9BACT</name>
<dbReference type="SUPFAM" id="SSF102114">
    <property type="entry name" value="Radical SAM enzymes"/>
    <property type="match status" value="1"/>
</dbReference>
<dbReference type="InterPro" id="IPR040086">
    <property type="entry name" value="MJ0683-like"/>
</dbReference>
<keyword evidence="2" id="KW-0408">Iron</keyword>
<keyword evidence="3" id="KW-0411">Iron-sulfur</keyword>
<evidence type="ECO:0000259" key="5">
    <source>
        <dbReference type="PROSITE" id="PS51918"/>
    </source>
</evidence>
<dbReference type="CDD" id="cd01335">
    <property type="entry name" value="Radical_SAM"/>
    <property type="match status" value="1"/>
</dbReference>
<reference evidence="6" key="2">
    <citation type="submission" date="2020-09" db="EMBL/GenBank/DDBJ databases">
        <authorList>
            <person name="Sun Q."/>
            <person name="Zhou Y."/>
        </authorList>
    </citation>
    <scope>NUCLEOTIDE SEQUENCE</scope>
    <source>
        <strain evidence="6">CGMCC 1.15447</strain>
    </source>
</reference>
<dbReference type="SMART" id="SM00729">
    <property type="entry name" value="Elp3"/>
    <property type="match status" value="1"/>
</dbReference>
<dbReference type="InterPro" id="IPR006638">
    <property type="entry name" value="Elp3/MiaA/NifB-like_rSAM"/>
</dbReference>
<dbReference type="SFLD" id="SFLDG01084">
    <property type="entry name" value="Uncharacterised_Radical_SAM_Su"/>
    <property type="match status" value="1"/>
</dbReference>
<accession>A0A916VYA2</accession>
<dbReference type="AlphaFoldDB" id="A0A916VYA2"/>
<dbReference type="InterPro" id="IPR058240">
    <property type="entry name" value="rSAM_sf"/>
</dbReference>
<proteinExistence type="predicted"/>
<evidence type="ECO:0000256" key="1">
    <source>
        <dbReference type="ARBA" id="ARBA00022723"/>
    </source>
</evidence>
<dbReference type="PANTHER" id="PTHR43432:SF3">
    <property type="entry name" value="SLR0285 PROTEIN"/>
    <property type="match status" value="1"/>
</dbReference>
<feature type="compositionally biased region" description="Polar residues" evidence="4">
    <location>
        <begin position="343"/>
        <end position="359"/>
    </location>
</feature>
<dbReference type="GO" id="GO:0051536">
    <property type="term" value="F:iron-sulfur cluster binding"/>
    <property type="evidence" value="ECO:0007669"/>
    <property type="project" value="UniProtKB-KW"/>
</dbReference>
<evidence type="ECO:0000313" key="6">
    <source>
        <dbReference type="EMBL" id="GGA53009.1"/>
    </source>
</evidence>
<comment type="caution">
    <text evidence="6">The sequence shown here is derived from an EMBL/GenBank/DDBJ whole genome shotgun (WGS) entry which is preliminary data.</text>
</comment>
<feature type="region of interest" description="Disordered" evidence="4">
    <location>
        <begin position="327"/>
        <end position="359"/>
    </location>
</feature>
<keyword evidence="7" id="KW-1185">Reference proteome</keyword>
<dbReference type="EMBL" id="BMJB01000001">
    <property type="protein sequence ID" value="GGA53009.1"/>
    <property type="molecule type" value="Genomic_DNA"/>
</dbReference>
<evidence type="ECO:0000256" key="2">
    <source>
        <dbReference type="ARBA" id="ARBA00023004"/>
    </source>
</evidence>
<dbReference type="GO" id="GO:0046872">
    <property type="term" value="F:metal ion binding"/>
    <property type="evidence" value="ECO:0007669"/>
    <property type="project" value="UniProtKB-KW"/>
</dbReference>
<dbReference type="Proteomes" id="UP000648801">
    <property type="component" value="Unassembled WGS sequence"/>
</dbReference>
<organism evidence="6 7">
    <name type="scientific">Edaphobacter acidisoli</name>
    <dbReference type="NCBI Taxonomy" id="2040573"/>
    <lineage>
        <taxon>Bacteria</taxon>
        <taxon>Pseudomonadati</taxon>
        <taxon>Acidobacteriota</taxon>
        <taxon>Terriglobia</taxon>
        <taxon>Terriglobales</taxon>
        <taxon>Acidobacteriaceae</taxon>
        <taxon>Edaphobacter</taxon>
    </lineage>
</organism>
<dbReference type="RefSeq" id="WP_188757349.1">
    <property type="nucleotide sequence ID" value="NZ_BMJB01000001.1"/>
</dbReference>
<dbReference type="GO" id="GO:0003824">
    <property type="term" value="F:catalytic activity"/>
    <property type="evidence" value="ECO:0007669"/>
    <property type="project" value="InterPro"/>
</dbReference>